<accession>A0A1W1UEP7</accession>
<dbReference type="Pfam" id="PF01734">
    <property type="entry name" value="Patatin"/>
    <property type="match status" value="1"/>
</dbReference>
<reference evidence="7 8" key="1">
    <citation type="submission" date="2017-04" db="EMBL/GenBank/DDBJ databases">
        <authorList>
            <person name="Afonso C.L."/>
            <person name="Miller P.J."/>
            <person name="Scott M.A."/>
            <person name="Spackman E."/>
            <person name="Goraichik I."/>
            <person name="Dimitrov K.M."/>
            <person name="Suarez D.L."/>
            <person name="Swayne D.E."/>
        </authorList>
    </citation>
    <scope>NUCLEOTIDE SEQUENCE [LARGE SCALE GENOMIC DNA]</scope>
    <source>
        <strain evidence="7 8">DSM 11622</strain>
    </source>
</reference>
<dbReference type="InterPro" id="IPR016035">
    <property type="entry name" value="Acyl_Trfase/lysoPLipase"/>
</dbReference>
<dbReference type="InterPro" id="IPR002641">
    <property type="entry name" value="PNPLA_dom"/>
</dbReference>
<keyword evidence="5" id="KW-0472">Membrane</keyword>
<dbReference type="GO" id="GO:0016042">
    <property type="term" value="P:lipid catabolic process"/>
    <property type="evidence" value="ECO:0007669"/>
    <property type="project" value="UniProtKB-UniRule"/>
</dbReference>
<dbReference type="GO" id="GO:0016787">
    <property type="term" value="F:hydrolase activity"/>
    <property type="evidence" value="ECO:0007669"/>
    <property type="project" value="UniProtKB-UniRule"/>
</dbReference>
<keyword evidence="1 4" id="KW-0378">Hydrolase</keyword>
<feature type="active site" description="Nucleophile" evidence="4">
    <location>
        <position position="63"/>
    </location>
</feature>
<feature type="transmembrane region" description="Helical" evidence="5">
    <location>
        <begin position="104"/>
        <end position="124"/>
    </location>
</feature>
<dbReference type="PROSITE" id="PS51635">
    <property type="entry name" value="PNPLA"/>
    <property type="match status" value="1"/>
</dbReference>
<evidence type="ECO:0000313" key="8">
    <source>
        <dbReference type="Proteomes" id="UP000192266"/>
    </source>
</evidence>
<evidence type="ECO:0000256" key="5">
    <source>
        <dbReference type="SAM" id="Phobius"/>
    </source>
</evidence>
<evidence type="ECO:0000256" key="1">
    <source>
        <dbReference type="ARBA" id="ARBA00022801"/>
    </source>
</evidence>
<feature type="domain" description="PNPLA" evidence="6">
    <location>
        <begin position="28"/>
        <end position="272"/>
    </location>
</feature>
<dbReference type="STRING" id="645990.SAMN00120144_4120"/>
<evidence type="ECO:0000256" key="3">
    <source>
        <dbReference type="ARBA" id="ARBA00023098"/>
    </source>
</evidence>
<keyword evidence="5" id="KW-0812">Transmembrane</keyword>
<keyword evidence="3 4" id="KW-0443">Lipid metabolism</keyword>
<dbReference type="AlphaFoldDB" id="A0A1W1UEP7"/>
<evidence type="ECO:0000256" key="2">
    <source>
        <dbReference type="ARBA" id="ARBA00022963"/>
    </source>
</evidence>
<sequence length="447" mass="49413">MFKKYGLFIFHLTMPIISSGVTYRFGLALSGGGYRAAAFHLGTLRKLEELGLLSKVDVLSTISGGSITGAAYALHSGSYAIFHDFMAAALQRCSVIGYVLRSKVFIRFALGLVGFLVLSGGLLFTRWAPLSVLPLGLGLWLILRFQFHLLPISREIEKAYNAYFFQDRTLGSLKEVPKLAIGSSNLETGRPFTFSRHWMGDSTYTYSEPAIRFVAETFPIARAVTASSCVPFAFDPVSITPPFFKNPEDYKRITPQLIDGGVYDNQGIQKLTQPKNRFACDLIVASDAGGGMDFAGNYRNTAALLLRTVDLFMNRIKNVQMAASLFQNVASRNTPIAYLSLSWELSKCIPGFVTNMAHGNVLPQVLAARQLLPAWIEHPKENRAAIEEHLRKQVNYATIAARDLTPDRLALASGVQTNLTPLTPHQFNALVQHAENLTELQIKLYLP</sequence>
<proteinExistence type="predicted"/>
<dbReference type="InterPro" id="IPR050301">
    <property type="entry name" value="NTE"/>
</dbReference>
<comment type="caution">
    <text evidence="4">Lacks conserved residue(s) required for the propagation of feature annotation.</text>
</comment>
<name>A0A1W1UEP7_9BACT</name>
<organism evidence="7 8">
    <name type="scientific">Hymenobacter roseosalivarius DSM 11622</name>
    <dbReference type="NCBI Taxonomy" id="645990"/>
    <lineage>
        <taxon>Bacteria</taxon>
        <taxon>Pseudomonadati</taxon>
        <taxon>Bacteroidota</taxon>
        <taxon>Cytophagia</taxon>
        <taxon>Cytophagales</taxon>
        <taxon>Hymenobacteraceae</taxon>
        <taxon>Hymenobacter</taxon>
    </lineage>
</organism>
<keyword evidence="5" id="KW-1133">Transmembrane helix</keyword>
<keyword evidence="8" id="KW-1185">Reference proteome</keyword>
<evidence type="ECO:0000256" key="4">
    <source>
        <dbReference type="PROSITE-ProRule" id="PRU01161"/>
    </source>
</evidence>
<dbReference type="Gene3D" id="3.40.1090.10">
    <property type="entry name" value="Cytosolic phospholipase A2 catalytic domain"/>
    <property type="match status" value="2"/>
</dbReference>
<dbReference type="Proteomes" id="UP000192266">
    <property type="component" value="Unassembled WGS sequence"/>
</dbReference>
<dbReference type="SUPFAM" id="SSF52151">
    <property type="entry name" value="FabD/lysophospholipase-like"/>
    <property type="match status" value="1"/>
</dbReference>
<protein>
    <submittedName>
        <fullName evidence="7">Patatin</fullName>
    </submittedName>
</protein>
<feature type="transmembrane region" description="Helical" evidence="5">
    <location>
        <begin position="6"/>
        <end position="25"/>
    </location>
</feature>
<feature type="active site" description="Proton acceptor" evidence="4">
    <location>
        <position position="259"/>
    </location>
</feature>
<dbReference type="RefSeq" id="WP_084443078.1">
    <property type="nucleotide sequence ID" value="NZ_FWWW01000009.1"/>
</dbReference>
<keyword evidence="2 4" id="KW-0442">Lipid degradation</keyword>
<evidence type="ECO:0000259" key="6">
    <source>
        <dbReference type="PROSITE" id="PS51635"/>
    </source>
</evidence>
<feature type="short sequence motif" description="DGA/G" evidence="4">
    <location>
        <begin position="259"/>
        <end position="261"/>
    </location>
</feature>
<dbReference type="PANTHER" id="PTHR14226">
    <property type="entry name" value="NEUROPATHY TARGET ESTERASE/SWISS CHEESE D.MELANOGASTER"/>
    <property type="match status" value="1"/>
</dbReference>
<dbReference type="PANTHER" id="PTHR14226:SF78">
    <property type="entry name" value="SLR0060 PROTEIN"/>
    <property type="match status" value="1"/>
</dbReference>
<gene>
    <name evidence="7" type="ORF">SAMN00120144_4120</name>
</gene>
<dbReference type="EMBL" id="FWWW01000009">
    <property type="protein sequence ID" value="SMB79575.1"/>
    <property type="molecule type" value="Genomic_DNA"/>
</dbReference>
<evidence type="ECO:0000313" key="7">
    <source>
        <dbReference type="EMBL" id="SMB79575.1"/>
    </source>
</evidence>